<evidence type="ECO:0000313" key="2">
    <source>
        <dbReference type="EMBL" id="CAG2054217.1"/>
    </source>
</evidence>
<keyword evidence="1" id="KW-0227">DNA damage</keyword>
<dbReference type="InterPro" id="IPR004598">
    <property type="entry name" value="TFIIH_p52/Tfb2"/>
</dbReference>
<comment type="subcellular location">
    <subcellularLocation>
        <location evidence="1">Nucleus</location>
    </subcellularLocation>
</comment>
<keyword evidence="1" id="KW-0804">Transcription</keyword>
<name>A0ABN7NH62_TIMPD</name>
<comment type="caution">
    <text evidence="2">The sequence shown here is derived from an EMBL/GenBank/DDBJ whole genome shotgun (WGS) entry which is preliminary data.</text>
</comment>
<comment type="similarity">
    <text evidence="1">Belongs to the TFB2 family.</text>
</comment>
<dbReference type="Proteomes" id="UP001153148">
    <property type="component" value="Unassembled WGS sequence"/>
</dbReference>
<dbReference type="PROSITE" id="PS51257">
    <property type="entry name" value="PROKAR_LIPOPROTEIN"/>
    <property type="match status" value="1"/>
</dbReference>
<organism evidence="2 3">
    <name type="scientific">Timema podura</name>
    <name type="common">Walking stick</name>
    <dbReference type="NCBI Taxonomy" id="61482"/>
    <lineage>
        <taxon>Eukaryota</taxon>
        <taxon>Metazoa</taxon>
        <taxon>Ecdysozoa</taxon>
        <taxon>Arthropoda</taxon>
        <taxon>Hexapoda</taxon>
        <taxon>Insecta</taxon>
        <taxon>Pterygota</taxon>
        <taxon>Neoptera</taxon>
        <taxon>Polyneoptera</taxon>
        <taxon>Phasmatodea</taxon>
        <taxon>Timematodea</taxon>
        <taxon>Timematoidea</taxon>
        <taxon>Timematidae</taxon>
        <taxon>Timema</taxon>
    </lineage>
</organism>
<evidence type="ECO:0000313" key="3">
    <source>
        <dbReference type="Proteomes" id="UP001153148"/>
    </source>
</evidence>
<keyword evidence="3" id="KW-1185">Reference proteome</keyword>
<proteinExistence type="inferred from homology"/>
<dbReference type="PANTHER" id="PTHR13152">
    <property type="entry name" value="TFIIH, POLYPEPTIDE 4"/>
    <property type="match status" value="1"/>
</dbReference>
<evidence type="ECO:0000256" key="1">
    <source>
        <dbReference type="RuleBase" id="RU364024"/>
    </source>
</evidence>
<keyword evidence="1" id="KW-0234">DNA repair</keyword>
<reference evidence="2" key="1">
    <citation type="submission" date="2021-03" db="EMBL/GenBank/DDBJ databases">
        <authorList>
            <person name="Tran Van P."/>
        </authorList>
    </citation>
    <scope>NUCLEOTIDE SEQUENCE</scope>
</reference>
<keyword evidence="1" id="KW-0805">Transcription regulation</keyword>
<sequence length="313" mass="32127">MTRLGGRMGIARDRTSLRHQNIVCGTTSAASCGGILGGSSLLQVSGILGGSSLLQVSGILGGSSLLQVSGILGGSSLLQVSGILGGSSLLQVSGILGGSSLLQVSGILGGSSLLQVSGILGGSSLLQVSGILGGSSLLQVSGILGGSSLLQVSGILGGSSLLQVSGILGGSSLLQVSGILGGSSLLQIRCDEDVWGCCREHVNVTRSLSDLQVWQEAAIPGGLPGWILNTTFKKNMKIALLGRGKAWSMSSQLEADTRPRDIQYLDKYAMERWECVLHYMVGSQQQEGISADAVRILLHAGLMKRYCSFPSCN</sequence>
<accession>A0ABN7NH62</accession>
<protein>
    <recommendedName>
        <fullName evidence="1">General transcription factor IIH subunit 4</fullName>
    </recommendedName>
</protein>
<keyword evidence="1" id="KW-0539">Nucleus</keyword>
<gene>
    <name evidence="2" type="ORF">TPAB3V08_LOCUS1250</name>
</gene>
<dbReference type="EMBL" id="CAJPIN010001097">
    <property type="protein sequence ID" value="CAG2054217.1"/>
    <property type="molecule type" value="Genomic_DNA"/>
</dbReference>
<dbReference type="Pfam" id="PF03849">
    <property type="entry name" value="Tfb2"/>
    <property type="match status" value="1"/>
</dbReference>
<dbReference type="PANTHER" id="PTHR13152:SF0">
    <property type="entry name" value="GENERAL TRANSCRIPTION FACTOR IIH SUBUNIT 4"/>
    <property type="match status" value="1"/>
</dbReference>
<comment type="function">
    <text evidence="1">Component of the general transcription and DNA repair factor IIH (TFIIH) core complex which is involved in general and transcription-coupled nucleotide excision repair (NER) of damaged DNA.</text>
</comment>